<evidence type="ECO:0000259" key="2">
    <source>
        <dbReference type="PROSITE" id="PS51782"/>
    </source>
</evidence>
<reference evidence="3" key="2">
    <citation type="journal article" date="2021" name="Microbiome">
        <title>Successional dynamics and alternative stable states in a saline activated sludge microbial community over 9 years.</title>
        <authorList>
            <person name="Wang Y."/>
            <person name="Ye J."/>
            <person name="Ju F."/>
            <person name="Liu L."/>
            <person name="Boyd J.A."/>
            <person name="Deng Y."/>
            <person name="Parks D.H."/>
            <person name="Jiang X."/>
            <person name="Yin X."/>
            <person name="Woodcroft B.J."/>
            <person name="Tyson G.W."/>
            <person name="Hugenholtz P."/>
            <person name="Polz M.F."/>
            <person name="Zhang T."/>
        </authorList>
    </citation>
    <scope>NUCLEOTIDE SEQUENCE</scope>
    <source>
        <strain evidence="3">HKST-UBA02</strain>
    </source>
</reference>
<feature type="domain" description="LysM" evidence="2">
    <location>
        <begin position="658"/>
        <end position="702"/>
    </location>
</feature>
<dbReference type="Proteomes" id="UP000739538">
    <property type="component" value="Unassembled WGS sequence"/>
</dbReference>
<dbReference type="SMART" id="SM00257">
    <property type="entry name" value="LysM"/>
    <property type="match status" value="4"/>
</dbReference>
<dbReference type="SUPFAM" id="SSF53955">
    <property type="entry name" value="Lysozyme-like"/>
    <property type="match status" value="1"/>
</dbReference>
<organism evidence="3 4">
    <name type="scientific">Eiseniibacteriota bacterium</name>
    <dbReference type="NCBI Taxonomy" id="2212470"/>
    <lineage>
        <taxon>Bacteria</taxon>
        <taxon>Candidatus Eiseniibacteriota</taxon>
    </lineage>
</organism>
<feature type="domain" description="LysM" evidence="2">
    <location>
        <begin position="595"/>
        <end position="639"/>
    </location>
</feature>
<dbReference type="Gene3D" id="1.10.530.10">
    <property type="match status" value="1"/>
</dbReference>
<dbReference type="SUPFAM" id="SSF54106">
    <property type="entry name" value="LysM domain"/>
    <property type="match status" value="4"/>
</dbReference>
<dbReference type="InterPro" id="IPR008258">
    <property type="entry name" value="Transglycosylase_SLT_dom_1"/>
</dbReference>
<dbReference type="InterPro" id="IPR036779">
    <property type="entry name" value="LysM_dom_sf"/>
</dbReference>
<dbReference type="InterPro" id="IPR023346">
    <property type="entry name" value="Lysozyme-like_dom_sf"/>
</dbReference>
<dbReference type="PANTHER" id="PTHR33734">
    <property type="entry name" value="LYSM DOMAIN-CONTAINING GPI-ANCHORED PROTEIN 2"/>
    <property type="match status" value="1"/>
</dbReference>
<feature type="region of interest" description="Disordered" evidence="1">
    <location>
        <begin position="573"/>
        <end position="595"/>
    </location>
</feature>
<dbReference type="Gene3D" id="3.10.350.10">
    <property type="entry name" value="LysM domain"/>
    <property type="match status" value="4"/>
</dbReference>
<protein>
    <submittedName>
        <fullName evidence="3">LysM peptidoglycan-binding domain-containing protein</fullName>
    </submittedName>
</protein>
<proteinExistence type="predicted"/>
<comment type="caution">
    <text evidence="3">The sequence shown here is derived from an EMBL/GenBank/DDBJ whole genome shotgun (WGS) entry which is preliminary data.</text>
</comment>
<dbReference type="Pfam" id="PF01476">
    <property type="entry name" value="LysM"/>
    <property type="match status" value="4"/>
</dbReference>
<evidence type="ECO:0000313" key="4">
    <source>
        <dbReference type="Proteomes" id="UP000739538"/>
    </source>
</evidence>
<dbReference type="InterPro" id="IPR018392">
    <property type="entry name" value="LysM"/>
</dbReference>
<dbReference type="CDD" id="cd16894">
    <property type="entry name" value="MltD-like"/>
    <property type="match status" value="1"/>
</dbReference>
<accession>A0A956NBG8</accession>
<dbReference type="CDD" id="cd00118">
    <property type="entry name" value="LysM"/>
    <property type="match status" value="4"/>
</dbReference>
<evidence type="ECO:0000256" key="1">
    <source>
        <dbReference type="SAM" id="MobiDB-lite"/>
    </source>
</evidence>
<gene>
    <name evidence="3" type="ORF">KDA27_03680</name>
</gene>
<feature type="domain" description="LysM" evidence="2">
    <location>
        <begin position="336"/>
        <end position="380"/>
    </location>
</feature>
<reference evidence="3" key="1">
    <citation type="submission" date="2020-04" db="EMBL/GenBank/DDBJ databases">
        <authorList>
            <person name="Zhang T."/>
        </authorList>
    </citation>
    <scope>NUCLEOTIDE SEQUENCE</scope>
    <source>
        <strain evidence="3">HKST-UBA02</strain>
    </source>
</reference>
<feature type="domain" description="LysM" evidence="2">
    <location>
        <begin position="407"/>
        <end position="451"/>
    </location>
</feature>
<feature type="compositionally biased region" description="Low complexity" evidence="1">
    <location>
        <begin position="573"/>
        <end position="592"/>
    </location>
</feature>
<dbReference type="Pfam" id="PF01464">
    <property type="entry name" value="SLT"/>
    <property type="match status" value="1"/>
</dbReference>
<name>A0A956NBG8_UNCEI</name>
<dbReference type="AlphaFoldDB" id="A0A956NBG8"/>
<evidence type="ECO:0000313" key="3">
    <source>
        <dbReference type="EMBL" id="MCA9754878.1"/>
    </source>
</evidence>
<dbReference type="PANTHER" id="PTHR33734:SF22">
    <property type="entry name" value="MEMBRANE-BOUND LYTIC MUREIN TRANSGLYCOSYLASE D"/>
    <property type="match status" value="1"/>
</dbReference>
<sequence length="703" mass="75691">MSSDSSLQDLVVTREAGELVGTQDDATGYLEGLIERRSVLVDTLNVADSNVPDISDSLAAATEARLPSVEEIFDYPVVVNRRVLTWIDVYTGGSRTSFQSSLTRSGKYLPMARRIFAEERVPQDLTFLGHVESGFRFNARSHARALGLWQFMRGTAGDLGLRCDERVDERLDPEKSTRACARYLRQLYERYDDWILALAAYNTGPGNVDRAIRKAESRDFWELARKGHLLNETRNFVPAILAASILAKSPAAYGFSEDADSPLAYDTIQVDHIADLRVIARVADASEEELRGLNPALLARQTPGTHGYEVRVPLGTGERASARLAEIPPSDLVEFVKHKVKSGDTLGGLAKRYGSSVRAIQDANGMGRSTLIRAGKILRIPSRGTPAALIAEKGTGSTRSVATGPAGTHTVRKGETVSSIARRYGITVSALAEANRLVDPGRIHPGQTLEVPGQRVPVEVEPVETLVSADTPASMTESTSPEIGQAHRDVEAEAELPAGLLDASAGTRLGADPGTDASAELDAALDEDLRTEFEVALVESGLPLGRGESTAHLVDRARAELALAEEPAIALASTSGSKNASSGNGSSSQVASPARTYRVRSGDTLYDIARQNGVRVDDLRAWNGIGKSAVIKPGQVLRLDGAGSRSSAAAPDKGDEYRLHVVVPGDTLWQIARSYGVNVSDLRRWNGLRSRSRIYPGQKLRVF</sequence>
<dbReference type="PROSITE" id="PS51782">
    <property type="entry name" value="LYSM"/>
    <property type="match status" value="4"/>
</dbReference>
<dbReference type="GO" id="GO:0008932">
    <property type="term" value="F:lytic endotransglycosylase activity"/>
    <property type="evidence" value="ECO:0007669"/>
    <property type="project" value="TreeGrafter"/>
</dbReference>
<dbReference type="EMBL" id="JAGQHS010000011">
    <property type="protein sequence ID" value="MCA9754878.1"/>
    <property type="molecule type" value="Genomic_DNA"/>
</dbReference>